<protein>
    <submittedName>
        <fullName evidence="1">Uncharacterized protein</fullName>
    </submittedName>
</protein>
<dbReference type="EMBL" id="JAWDJW010009878">
    <property type="protein sequence ID" value="KAK3054232.1"/>
    <property type="molecule type" value="Genomic_DNA"/>
</dbReference>
<keyword evidence="2" id="KW-1185">Reference proteome</keyword>
<accession>A0ACC3CXV7</accession>
<reference evidence="1" key="1">
    <citation type="submission" date="2024-09" db="EMBL/GenBank/DDBJ databases">
        <title>Black Yeasts Isolated from many extreme environments.</title>
        <authorList>
            <person name="Coleine C."/>
            <person name="Stajich J.E."/>
            <person name="Selbmann L."/>
        </authorList>
    </citation>
    <scope>NUCLEOTIDE SEQUENCE</scope>
    <source>
        <strain evidence="1">CCFEE 5737</strain>
    </source>
</reference>
<sequence>MTSIDELFKKPGLPGSNKRKLEANHDPSHFYKSSKHSVNGDAKGKSHAHASVVDDAEDNDTEAGPDILPDDDDEYGPDPDDDEEGRFFGGGVGSETNVALDYIEGREGENDEGKLAEEKHDLPWLRKLALNFEKRISSNAELRAKFEDQPQKFMRSEADLDEDIKSLSILSEHSELYADFAELGCVASLVSLLAHENTDIAIAAIE</sequence>
<dbReference type="Proteomes" id="UP001186974">
    <property type="component" value="Unassembled WGS sequence"/>
</dbReference>
<comment type="caution">
    <text evidence="1">The sequence shown here is derived from an EMBL/GenBank/DDBJ whole genome shotgun (WGS) entry which is preliminary data.</text>
</comment>
<proteinExistence type="predicted"/>
<organism evidence="1 2">
    <name type="scientific">Coniosporium uncinatum</name>
    <dbReference type="NCBI Taxonomy" id="93489"/>
    <lineage>
        <taxon>Eukaryota</taxon>
        <taxon>Fungi</taxon>
        <taxon>Dikarya</taxon>
        <taxon>Ascomycota</taxon>
        <taxon>Pezizomycotina</taxon>
        <taxon>Dothideomycetes</taxon>
        <taxon>Dothideomycetes incertae sedis</taxon>
        <taxon>Coniosporium</taxon>
    </lineage>
</organism>
<name>A0ACC3CXV7_9PEZI</name>
<feature type="non-terminal residue" evidence="1">
    <location>
        <position position="206"/>
    </location>
</feature>
<gene>
    <name evidence="1" type="ORF">LTS18_012028</name>
</gene>
<evidence type="ECO:0000313" key="2">
    <source>
        <dbReference type="Proteomes" id="UP001186974"/>
    </source>
</evidence>
<evidence type="ECO:0000313" key="1">
    <source>
        <dbReference type="EMBL" id="KAK3054232.1"/>
    </source>
</evidence>